<sequence>MMNPVSETAFTQMTAYINAQASANGEGGEGDDALREALNHAYIEAEENGVRAPSAVVGSLLTTLAAGAGSPGQGAVAVTPAAGVVGLHILRGLPDKATLTCIEPEAALQAGAKEAFRIGGHSPSRARFLTARPLDVMGRLAADAYQLIYADVAPLEMAPLIDNAWPLLTQGGTLIIADSLLDGTLSDPSRRDRETEAARQADAHAAALGVDNAAVVTRLPLDGGLTLITKR</sequence>
<evidence type="ECO:0000313" key="1">
    <source>
        <dbReference type="EMBL" id="AQQ14964.1"/>
    </source>
</evidence>
<dbReference type="Proteomes" id="UP000217209">
    <property type="component" value="Chromosome"/>
</dbReference>
<organism evidence="1 2">
    <name type="scientific">Corynebacterium glaucum</name>
    <dbReference type="NCBI Taxonomy" id="187491"/>
    <lineage>
        <taxon>Bacteria</taxon>
        <taxon>Bacillati</taxon>
        <taxon>Actinomycetota</taxon>
        <taxon>Actinomycetes</taxon>
        <taxon>Mycobacteriales</taxon>
        <taxon>Corynebacteriaceae</taxon>
        <taxon>Corynebacterium</taxon>
    </lineage>
</organism>
<dbReference type="AlphaFoldDB" id="A0A1Q2HVW0"/>
<dbReference type="EMBL" id="CP019688">
    <property type="protein sequence ID" value="AQQ14964.1"/>
    <property type="molecule type" value="Genomic_DNA"/>
</dbReference>
<gene>
    <name evidence="1" type="ORF">CGLAU_04950</name>
</gene>
<dbReference type="GO" id="GO:0032259">
    <property type="term" value="P:methylation"/>
    <property type="evidence" value="ECO:0007669"/>
    <property type="project" value="UniProtKB-KW"/>
</dbReference>
<keyword evidence="1" id="KW-0489">Methyltransferase</keyword>
<proteinExistence type="predicted"/>
<keyword evidence="1" id="KW-0808">Transferase</keyword>
<dbReference type="GO" id="GO:0008168">
    <property type="term" value="F:methyltransferase activity"/>
    <property type="evidence" value="ECO:0007669"/>
    <property type="project" value="UniProtKB-KW"/>
</dbReference>
<accession>A0A1Q2HVW0</accession>
<dbReference type="SUPFAM" id="SSF53335">
    <property type="entry name" value="S-adenosyl-L-methionine-dependent methyltransferases"/>
    <property type="match status" value="1"/>
</dbReference>
<name>A0A1Q2HVW0_9CORY</name>
<evidence type="ECO:0000313" key="2">
    <source>
        <dbReference type="Proteomes" id="UP000217209"/>
    </source>
</evidence>
<keyword evidence="2" id="KW-1185">Reference proteome</keyword>
<dbReference type="Gene3D" id="3.40.50.150">
    <property type="entry name" value="Vaccinia Virus protein VP39"/>
    <property type="match status" value="1"/>
</dbReference>
<dbReference type="InterPro" id="IPR029063">
    <property type="entry name" value="SAM-dependent_MTases_sf"/>
</dbReference>
<dbReference type="KEGG" id="cgv:CGLAU_04950"/>
<protein>
    <submittedName>
        <fullName evidence="1">Putative O-methyltransferase</fullName>
        <ecNumber evidence="1">2.1.1.-</ecNumber>
    </submittedName>
</protein>
<reference evidence="1 2" key="1">
    <citation type="submission" date="2016-12" db="EMBL/GenBank/DDBJ databases">
        <authorList>
            <person name="Song W.-J."/>
            <person name="Kurnit D.M."/>
        </authorList>
    </citation>
    <scope>NUCLEOTIDE SEQUENCE [LARGE SCALE GENOMIC DNA]</scope>
    <source>
        <strain evidence="1 2">DSM 30827</strain>
    </source>
</reference>
<dbReference type="EC" id="2.1.1.-" evidence="1"/>